<keyword evidence="4 10" id="KW-0647">Proteasome</keyword>
<feature type="domain" description="ECM29 ARM-like repeats" evidence="8">
    <location>
        <begin position="977"/>
        <end position="1165"/>
    </location>
</feature>
<feature type="transmembrane region" description="Helical" evidence="5">
    <location>
        <begin position="243"/>
        <end position="262"/>
    </location>
</feature>
<dbReference type="Proteomes" id="UP000242457">
    <property type="component" value="Unassembled WGS sequence"/>
</dbReference>
<dbReference type="GO" id="GO:0060090">
    <property type="term" value="F:molecular adaptor activity"/>
    <property type="evidence" value="ECO:0007669"/>
    <property type="project" value="InterPro"/>
</dbReference>
<dbReference type="GO" id="GO:0000502">
    <property type="term" value="C:proteasome complex"/>
    <property type="evidence" value="ECO:0007669"/>
    <property type="project" value="UniProtKB-KW"/>
</dbReference>
<evidence type="ECO:0000256" key="6">
    <source>
        <dbReference type="SAM" id="SignalP"/>
    </source>
</evidence>
<organism evidence="10 11">
    <name type="scientific">Apis cerana cerana</name>
    <name type="common">Oriental honeybee</name>
    <dbReference type="NCBI Taxonomy" id="94128"/>
    <lineage>
        <taxon>Eukaryota</taxon>
        <taxon>Metazoa</taxon>
        <taxon>Ecdysozoa</taxon>
        <taxon>Arthropoda</taxon>
        <taxon>Hexapoda</taxon>
        <taxon>Insecta</taxon>
        <taxon>Pterygota</taxon>
        <taxon>Neoptera</taxon>
        <taxon>Endopterygota</taxon>
        <taxon>Hymenoptera</taxon>
        <taxon>Apocrita</taxon>
        <taxon>Aculeata</taxon>
        <taxon>Apoidea</taxon>
        <taxon>Anthophila</taxon>
        <taxon>Apidae</taxon>
        <taxon>Apis</taxon>
    </lineage>
</organism>
<dbReference type="GO" id="GO:0043248">
    <property type="term" value="P:proteasome assembly"/>
    <property type="evidence" value="ECO:0007669"/>
    <property type="project" value="InterPro"/>
</dbReference>
<feature type="transmembrane region" description="Helical" evidence="5">
    <location>
        <begin position="274"/>
        <end position="299"/>
    </location>
</feature>
<keyword evidence="5" id="KW-1133">Transmembrane helix</keyword>
<dbReference type="GO" id="GO:0005634">
    <property type="term" value="C:nucleus"/>
    <property type="evidence" value="ECO:0007669"/>
    <property type="project" value="TreeGrafter"/>
</dbReference>
<dbReference type="InterPro" id="IPR024372">
    <property type="entry name" value="Ecm29_N"/>
</dbReference>
<evidence type="ECO:0000256" key="4">
    <source>
        <dbReference type="ARBA" id="ARBA00022942"/>
    </source>
</evidence>
<dbReference type="InterPro" id="IPR055443">
    <property type="entry name" value="HEAT_ECM29"/>
</dbReference>
<evidence type="ECO:0000256" key="2">
    <source>
        <dbReference type="ARBA" id="ARBA00022490"/>
    </source>
</evidence>
<proteinExistence type="predicted"/>
<dbReference type="Gene3D" id="1.25.10.10">
    <property type="entry name" value="Leucine-rich Repeat Variant"/>
    <property type="match status" value="3"/>
</dbReference>
<evidence type="ECO:0000256" key="3">
    <source>
        <dbReference type="ARBA" id="ARBA00022737"/>
    </source>
</evidence>
<comment type="subcellular location">
    <subcellularLocation>
        <location evidence="1">Cytoplasm</location>
    </subcellularLocation>
</comment>
<feature type="transmembrane region" description="Helical" evidence="5">
    <location>
        <begin position="121"/>
        <end position="139"/>
    </location>
</feature>
<protein>
    <submittedName>
        <fullName evidence="10">Proteasome-associated protein ECM29</fullName>
    </submittedName>
</protein>
<evidence type="ECO:0000313" key="10">
    <source>
        <dbReference type="EMBL" id="PBC26359.1"/>
    </source>
</evidence>
<dbReference type="InterPro" id="IPR011989">
    <property type="entry name" value="ARM-like"/>
</dbReference>
<feature type="domain" description="Proteasome adapter and scaffold protein ECM29 HEAT-repeat" evidence="9">
    <location>
        <begin position="1637"/>
        <end position="1798"/>
    </location>
</feature>
<dbReference type="PANTHER" id="PTHR23346:SF19">
    <property type="entry name" value="PROTEASOME ADAPTER AND SCAFFOLD PROTEIN ECM29"/>
    <property type="match status" value="1"/>
</dbReference>
<dbReference type="STRING" id="94128.A0A2A3E5A8"/>
<evidence type="ECO:0000313" key="11">
    <source>
        <dbReference type="Proteomes" id="UP000242457"/>
    </source>
</evidence>
<reference evidence="10 11" key="1">
    <citation type="submission" date="2014-07" db="EMBL/GenBank/DDBJ databases">
        <title>Genomic and transcriptomic analysis on Apis cerana provide comprehensive insights into honey bee biology.</title>
        <authorList>
            <person name="Diao Q."/>
            <person name="Sun L."/>
            <person name="Zheng H."/>
            <person name="Zheng H."/>
            <person name="Xu S."/>
            <person name="Wang S."/>
            <person name="Zeng Z."/>
            <person name="Hu F."/>
            <person name="Su S."/>
            <person name="Wu J."/>
        </authorList>
    </citation>
    <scope>NUCLEOTIDE SEQUENCE [LARGE SCALE GENOMIC DNA]</scope>
    <source>
        <tissue evidence="10">Pupae without intestine</tissue>
    </source>
</reference>
<dbReference type="InterPro" id="IPR055444">
    <property type="entry name" value="ARM_ECM29"/>
</dbReference>
<keyword evidence="6" id="KW-0732">Signal</keyword>
<feature type="transmembrane region" description="Helical" evidence="5">
    <location>
        <begin position="185"/>
        <end position="207"/>
    </location>
</feature>
<keyword evidence="3" id="KW-0677">Repeat</keyword>
<dbReference type="Pfam" id="PF06728">
    <property type="entry name" value="PIG-U"/>
    <property type="match status" value="1"/>
</dbReference>
<evidence type="ECO:0000259" key="7">
    <source>
        <dbReference type="Pfam" id="PF13001"/>
    </source>
</evidence>
<dbReference type="GO" id="GO:0005737">
    <property type="term" value="C:cytoplasm"/>
    <property type="evidence" value="ECO:0007669"/>
    <property type="project" value="UniProtKB-SubCell"/>
</dbReference>
<keyword evidence="11" id="KW-1185">Reference proteome</keyword>
<feature type="transmembrane region" description="Helical" evidence="5">
    <location>
        <begin position="346"/>
        <end position="368"/>
    </location>
</feature>
<evidence type="ECO:0000259" key="9">
    <source>
        <dbReference type="Pfam" id="PF24492"/>
    </source>
</evidence>
<keyword evidence="2" id="KW-0963">Cytoplasm</keyword>
<sequence>MKIQWLSNFILAGTIRFLLMNSEYQKIISDRVEVSTALNSWKRVTEGVYLYNFGIDPYTGDLFHETPIGLYVFNFIQQHLPQSILFCLFVFTDLLTALFLGLTAKQYATELVFKKKEKEKLWHTTTVFTNLLYSVALISMIKSSIFWTCLSISLLTLQGFYPISLIVPAIIYIARSDSIKQKRNILNFIIVFISILIGLFYISYYIMGNWSFIWNTFGFILTVPDLRPNIGLYWYFFTEVFEHFRWLFIASFQINVSLLYIVPLALRLRHDPMLLAFSYLAVIAIFKSYPCIGDVGFYMSLLPLWKHLFQYTQQGFIVGCFMLFCTIFAPTVWYQWIYSRSANANFYFGVTLAFAIAQIFLVTDILFASVKHEFAVRHGINKDINGILLERVFFRLGSADTDEQLQASVCKFLPPVLLKLSSAQEGVRKKVMELLIHINKRIKSRPQVQLPVETLLLQYQDPAASSFVINFTIIYIKLGYPRMEMQKQAELIPSILNAIEGKPLSHQDSLLFIIMPALGHVNIPVDSDKRAFFLGLHDKPYVSKQLLNFMLDVLLLPYGSVGQMQNQQSDQAIDWSCFRVPPGLSEYAFKRVIGENPPTAEQLEQTKLGIVKFLAGGFFPDSDILIHLIVAAADTRFSVANLADLELKKIVNTLDWSSMQLAAPLYSLFLGTDTLGIQKEIKPEMKRLPAGIRIRLKLLHYLCRVTKAGFIIPPCIQVVFHSLQEGDGKTTNAKLKSMALQFTLNIVQQCSLAPLSRIAGIILNGMIKLIFEGEDIHKMMAYTVIGQLGQRIPSVIDKNSNLLCHLFDTLVSTEGDLRRTVRDTLISITSAFILNKDDEANISLMNGLLSTYIESSESNVRHVYITMHYAATVFPSDDVPSRYLLLLASGDDKHEIRTEAMKVLYGTMHKNECDKQNCNHISLPDFKKLVTYIYSKMQARMSIGNEKMNIENKILPYNITVFTEIITYLRICLARNAHVTKYNELLQHPCESTPLITRYLKNLYEDKIEILHHYLDIILIFSHASADQTSLQALLEMIGSIPQFITRIYENNLSWLRTLLISTKPDIRQLAAKIYGLITAQLSNNEFEAQISEIMGIIDKNNLEAQHGSLLTLTYMMERRLVFKRSNINNDCFNWDLYINVVRMICNFLHNNTILLLDAAIQSIGILGKTCELPLSNEGKEEPNKKEIVEILFSVLNNVKLNTKIKEKAALSLGYLCVGENFPHTSYIVNKIITTVKETKDIEIHLIMGETLVCCVQAEASPEKRDAWTILPSEHTVPYSDTSTELLIRTLDELLHIYKDPHPNLRQAVCVWLLALLKYNIQRECIKEKFSSLHYAFMDFLSDDSDIVQDMAAKGLSLIHINSNKEQKEFFVSNILDQFTQGRKTVQQVTLDTKLFEEGQLGKSPTSGNLSTYREICSLATELQKPDLVYYFMHLANHNAVWTSKKGAAFGFAAIAEIANEELNKYLPNIIPRLYRYQFDPTPKIQHSMSSIWRAIVPSTSKAIEQYHKEILNDITDNLTNYEWRVRISCCNALADLLRVNVRLNLAKCAPELLKILFRVMDDIHEGTRLAATNTTKALSKVCVRYCDSSYGKEGEEVLQAILPVLLDIGVVNVVSSVRIVSLQTISQLVSRAGVLLKPSLVILIPALLSTIGESENPNLSYLSNVCGTMSEARDAIDNIRASAAKEHYATETMTKCIQYIDADILKELMPKIIELIKSSIGFGTKITCLHFIILLSTHFKQELQPYSGKLLNVLMNGLLDRNSVVRKNNAIAIGHIVGSAKESSLEKLFKMLNTWYMERDDSTKLAIGQTLQAINNYNQEILRNFSNIVIPLTFFAMHEQKAQENENVIDLWTELWNEITPGTETGIRQNIESITNILRTSLESSSWNTKAQAANAIHTLAEKLGSNIDATIRDILLKVLMDGLRGRTWDGKDRLLNALATLTCNSKMALKENSEMSMNIVQILYRESKKEALEYRRHALYAFGTILHELNIDKFKEVYEIVQEIWTMLARKDADESLVSEEKIKRNDVIKLYETVYEILGKAWPLYKETQDKYCVEFITHYDKMLPIQSTTIQISMLSSLNLFVDKLALLKINISDLSVEDKTMLDLICDIFNKILKYSMGISYTRIRKEALNIALSLGRKLRYTKNNEKFDKMILIIQETLPELTKDNEPEIRTRIIDIKEMLKI</sequence>
<name>A0A2A3E5A8_APICC</name>
<accession>A0A2A3E5A8</accession>
<dbReference type="InterPro" id="IPR016024">
    <property type="entry name" value="ARM-type_fold"/>
</dbReference>
<dbReference type="SUPFAM" id="SSF48371">
    <property type="entry name" value="ARM repeat"/>
    <property type="match status" value="3"/>
</dbReference>
<dbReference type="GO" id="GO:0036503">
    <property type="term" value="P:ERAD pathway"/>
    <property type="evidence" value="ECO:0007669"/>
    <property type="project" value="TreeGrafter"/>
</dbReference>
<dbReference type="PANTHER" id="PTHR23346">
    <property type="entry name" value="TRANSLATIONAL ACTIVATOR GCN1-RELATED"/>
    <property type="match status" value="1"/>
</dbReference>
<evidence type="ECO:0000256" key="1">
    <source>
        <dbReference type="ARBA" id="ARBA00004496"/>
    </source>
</evidence>
<dbReference type="Pfam" id="PF24492">
    <property type="entry name" value="HEAT_ECM29"/>
    <property type="match status" value="1"/>
</dbReference>
<gene>
    <name evidence="10" type="ORF">APICC_01357</name>
</gene>
<dbReference type="Pfam" id="PF23731">
    <property type="entry name" value="ARM_ECM29_C"/>
    <property type="match status" value="1"/>
</dbReference>
<feature type="chain" id="PRO_5013353894" evidence="6">
    <location>
        <begin position="21"/>
        <end position="2188"/>
    </location>
</feature>
<feature type="transmembrane region" description="Helical" evidence="5">
    <location>
        <begin position="145"/>
        <end position="173"/>
    </location>
</feature>
<feature type="signal peptide" evidence="6">
    <location>
        <begin position="1"/>
        <end position="20"/>
    </location>
</feature>
<feature type="transmembrane region" description="Helical" evidence="5">
    <location>
        <begin position="311"/>
        <end position="334"/>
    </location>
</feature>
<feature type="transmembrane region" description="Helical" evidence="5">
    <location>
        <begin position="80"/>
        <end position="100"/>
    </location>
</feature>
<dbReference type="OrthoDB" id="16066at2759"/>
<dbReference type="Pfam" id="PF23702">
    <property type="entry name" value="ARM_ECM29"/>
    <property type="match status" value="1"/>
</dbReference>
<evidence type="ECO:0000259" key="8">
    <source>
        <dbReference type="Pfam" id="PF23702"/>
    </source>
</evidence>
<evidence type="ECO:0000256" key="5">
    <source>
        <dbReference type="SAM" id="Phobius"/>
    </source>
</evidence>
<dbReference type="EMBL" id="KZ288391">
    <property type="protein sequence ID" value="PBC26359.1"/>
    <property type="molecule type" value="Genomic_DNA"/>
</dbReference>
<feature type="domain" description="Proteasome component Ecm29 N-terminal" evidence="7">
    <location>
        <begin position="389"/>
        <end position="888"/>
    </location>
</feature>
<dbReference type="Pfam" id="PF13001">
    <property type="entry name" value="ECM29_N"/>
    <property type="match status" value="1"/>
</dbReference>
<keyword evidence="5" id="KW-0812">Transmembrane</keyword>
<keyword evidence="5" id="KW-0472">Membrane</keyword>